<dbReference type="GO" id="GO:1990961">
    <property type="term" value="P:xenobiotic detoxification by transmembrane export across the plasma membrane"/>
    <property type="evidence" value="ECO:0007669"/>
    <property type="project" value="InterPro"/>
</dbReference>
<name>A0A376B8F2_9ASCO</name>
<feature type="transmembrane region" description="Helical" evidence="6">
    <location>
        <begin position="50"/>
        <end position="79"/>
    </location>
</feature>
<keyword evidence="4 6" id="KW-1133">Transmembrane helix</keyword>
<feature type="transmembrane region" description="Helical" evidence="6">
    <location>
        <begin position="178"/>
        <end position="196"/>
    </location>
</feature>
<proteinExistence type="inferred from homology"/>
<dbReference type="InterPro" id="IPR002528">
    <property type="entry name" value="MATE_fam"/>
</dbReference>
<evidence type="ECO:0000256" key="6">
    <source>
        <dbReference type="SAM" id="Phobius"/>
    </source>
</evidence>
<evidence type="ECO:0000313" key="8">
    <source>
        <dbReference type="Proteomes" id="UP000262825"/>
    </source>
</evidence>
<evidence type="ECO:0000256" key="5">
    <source>
        <dbReference type="ARBA" id="ARBA00023136"/>
    </source>
</evidence>
<dbReference type="VEuPathDB" id="FungiDB:SCODWIG_02706"/>
<dbReference type="GO" id="GO:0015297">
    <property type="term" value="F:antiporter activity"/>
    <property type="evidence" value="ECO:0007669"/>
    <property type="project" value="InterPro"/>
</dbReference>
<feature type="transmembrane region" description="Helical" evidence="6">
    <location>
        <begin position="208"/>
        <end position="227"/>
    </location>
</feature>
<dbReference type="GO" id="GO:0016020">
    <property type="term" value="C:membrane"/>
    <property type="evidence" value="ECO:0007669"/>
    <property type="project" value="UniProtKB-SubCell"/>
</dbReference>
<dbReference type="Pfam" id="PF01554">
    <property type="entry name" value="MatE"/>
    <property type="match status" value="2"/>
</dbReference>
<evidence type="ECO:0000313" key="7">
    <source>
        <dbReference type="EMBL" id="SSD60945.1"/>
    </source>
</evidence>
<comment type="similarity">
    <text evidence="2">Belongs to the multi antimicrobial extrusion (MATE) (TC 2.A.66.1) family.</text>
</comment>
<dbReference type="PANTHER" id="PTHR11206">
    <property type="entry name" value="MULTIDRUG RESISTANCE PROTEIN"/>
    <property type="match status" value="1"/>
</dbReference>
<dbReference type="EMBL" id="UFAJ01000507">
    <property type="protein sequence ID" value="SSD60945.1"/>
    <property type="molecule type" value="Genomic_DNA"/>
</dbReference>
<dbReference type="GO" id="GO:0042910">
    <property type="term" value="F:xenobiotic transmembrane transporter activity"/>
    <property type="evidence" value="ECO:0007669"/>
    <property type="project" value="InterPro"/>
</dbReference>
<keyword evidence="8" id="KW-1185">Reference proteome</keyword>
<evidence type="ECO:0000256" key="3">
    <source>
        <dbReference type="ARBA" id="ARBA00022692"/>
    </source>
</evidence>
<sequence length="572" mass="64569">MSSSLVPTYGSINNENIQQDVESRTLTVVSSNKSLSRYLKKTSIRKEIKFVILNAVPIVLTFLMQYSLTVSCLFVIGNLCIDPETGSSAEYLSSASLAVMTYNITGLAAIEGMATSLDTFCPQAYGASKYKKVGLYTQRCTLMIMCILTPIVISWWFSASWLKFVIPEADGLLVNVQTYLRLLSFGLPAIIMFETGKRFAQSQGYYKITTFSLSFIFPINILLIYIFTKKFGFIGAPCAIVISDWLMFLSLTLYCIYVKPDTLKCWPSILKYKEEEKEEEESLRVDNESNDIFGTPSQSLLFTVDRNCTNNKKKRHPIFQHWLPMWNLSFPGLVMIESEYLSFELLTIMSTYFGVEAIAAQTIIATIGTLIYQIPFAFGCVISTRIAHYIGSYYHIHCKNSDYPVDQSIAEESVVEPKLAEYNAKTTIKATYILAFGLGFVTFVLLFVSTEKLARLFTKDETVIKLSSHTLPVIAVNQIPYSFNIFSSSIMRGQGRQSICSKLNIVGYYAIGLPLSYIFAYKMNLYLSGLWLGCTCSVLFLGSTQIYYVIKTNWKSVFGAFIKRMEVEDVEI</sequence>
<feature type="transmembrane region" description="Helical" evidence="6">
    <location>
        <begin position="432"/>
        <end position="450"/>
    </location>
</feature>
<feature type="transmembrane region" description="Helical" evidence="6">
    <location>
        <begin position="140"/>
        <end position="158"/>
    </location>
</feature>
<gene>
    <name evidence="7" type="ORF">SCODWIG_02706</name>
</gene>
<accession>A0A376B8F2</accession>
<feature type="transmembrane region" description="Helical" evidence="6">
    <location>
        <begin position="503"/>
        <end position="520"/>
    </location>
</feature>
<evidence type="ECO:0008006" key="9">
    <source>
        <dbReference type="Google" id="ProtNLM"/>
    </source>
</evidence>
<evidence type="ECO:0000256" key="2">
    <source>
        <dbReference type="ARBA" id="ARBA00010199"/>
    </source>
</evidence>
<dbReference type="CDD" id="cd13132">
    <property type="entry name" value="MATE_eukaryotic"/>
    <property type="match status" value="1"/>
</dbReference>
<keyword evidence="3 6" id="KW-0812">Transmembrane</keyword>
<dbReference type="InterPro" id="IPR045069">
    <property type="entry name" value="MATE_euk"/>
</dbReference>
<dbReference type="AlphaFoldDB" id="A0A376B8F2"/>
<dbReference type="OrthoDB" id="2126698at2759"/>
<organism evidence="7 8">
    <name type="scientific">Saccharomycodes ludwigii</name>
    <dbReference type="NCBI Taxonomy" id="36035"/>
    <lineage>
        <taxon>Eukaryota</taxon>
        <taxon>Fungi</taxon>
        <taxon>Dikarya</taxon>
        <taxon>Ascomycota</taxon>
        <taxon>Saccharomycotina</taxon>
        <taxon>Saccharomycetes</taxon>
        <taxon>Saccharomycodales</taxon>
        <taxon>Saccharomycodaceae</taxon>
        <taxon>Saccharomycodes</taxon>
    </lineage>
</organism>
<reference evidence="8" key="1">
    <citation type="submission" date="2018-06" db="EMBL/GenBank/DDBJ databases">
        <authorList>
            <person name="Guldener U."/>
        </authorList>
    </citation>
    <scope>NUCLEOTIDE SEQUENCE [LARGE SCALE GENOMIC DNA]</scope>
    <source>
        <strain evidence="8">UTAD17</strain>
    </source>
</reference>
<feature type="transmembrane region" description="Helical" evidence="6">
    <location>
        <begin position="91"/>
        <end position="110"/>
    </location>
</feature>
<evidence type="ECO:0000256" key="4">
    <source>
        <dbReference type="ARBA" id="ARBA00022989"/>
    </source>
</evidence>
<protein>
    <recommendedName>
        <fullName evidence="9">Ethionine resistance-conferring protein 1</fullName>
    </recommendedName>
</protein>
<keyword evidence="5 6" id="KW-0472">Membrane</keyword>
<feature type="transmembrane region" description="Helical" evidence="6">
    <location>
        <begin position="526"/>
        <end position="550"/>
    </location>
</feature>
<feature type="transmembrane region" description="Helical" evidence="6">
    <location>
        <begin position="233"/>
        <end position="257"/>
    </location>
</feature>
<dbReference type="Proteomes" id="UP000262825">
    <property type="component" value="Unassembled WGS sequence"/>
</dbReference>
<evidence type="ECO:0000256" key="1">
    <source>
        <dbReference type="ARBA" id="ARBA00004141"/>
    </source>
</evidence>
<comment type="subcellular location">
    <subcellularLocation>
        <location evidence="1">Membrane</location>
        <topology evidence="1">Multi-pass membrane protein</topology>
    </subcellularLocation>
</comment>